<evidence type="ECO:0000313" key="10">
    <source>
        <dbReference type="EMBL" id="KYH33869.1"/>
    </source>
</evidence>
<keyword evidence="2 8" id="KW-0963">Cytoplasm</keyword>
<name>A0A151B1R6_9FIRM</name>
<dbReference type="SUPFAM" id="SSF56037">
    <property type="entry name" value="PheT/TilS domain"/>
    <property type="match status" value="1"/>
</dbReference>
<dbReference type="Pfam" id="PF11734">
    <property type="entry name" value="TilS_C"/>
    <property type="match status" value="1"/>
</dbReference>
<keyword evidence="11" id="KW-1185">Reference proteome</keyword>
<dbReference type="AlphaFoldDB" id="A0A151B1R6"/>
<comment type="caution">
    <text evidence="10">The sequence shown here is derived from an EMBL/GenBank/DDBJ whole genome shotgun (WGS) entry which is preliminary data.</text>
</comment>
<dbReference type="Pfam" id="PF01171">
    <property type="entry name" value="ATP_bind_3"/>
    <property type="match status" value="1"/>
</dbReference>
<dbReference type="EC" id="6.3.4.19" evidence="8"/>
<dbReference type="InterPro" id="IPR012796">
    <property type="entry name" value="Lysidine-tRNA-synth_C"/>
</dbReference>
<dbReference type="GO" id="GO:0032267">
    <property type="term" value="F:tRNA(Ile)-lysidine synthase activity"/>
    <property type="evidence" value="ECO:0007669"/>
    <property type="project" value="UniProtKB-EC"/>
</dbReference>
<dbReference type="PATRIC" id="fig|1122241.3.peg.621"/>
<dbReference type="PANTHER" id="PTHR43033">
    <property type="entry name" value="TRNA(ILE)-LYSIDINE SYNTHASE-RELATED"/>
    <property type="match status" value="1"/>
</dbReference>
<accession>A0A151B1R6</accession>
<dbReference type="InterPro" id="IPR012094">
    <property type="entry name" value="tRNA_Ile_lys_synt"/>
</dbReference>
<dbReference type="GO" id="GO:0005524">
    <property type="term" value="F:ATP binding"/>
    <property type="evidence" value="ECO:0007669"/>
    <property type="project" value="UniProtKB-UniRule"/>
</dbReference>
<evidence type="ECO:0000259" key="9">
    <source>
        <dbReference type="SMART" id="SM00977"/>
    </source>
</evidence>
<dbReference type="SMART" id="SM00977">
    <property type="entry name" value="TilS_C"/>
    <property type="match status" value="1"/>
</dbReference>
<dbReference type="Gene3D" id="3.40.50.620">
    <property type="entry name" value="HUPs"/>
    <property type="match status" value="1"/>
</dbReference>
<dbReference type="HAMAP" id="MF_01161">
    <property type="entry name" value="tRNA_Ile_lys_synt"/>
    <property type="match status" value="1"/>
</dbReference>
<dbReference type="Gene3D" id="1.20.59.20">
    <property type="match status" value="1"/>
</dbReference>
<dbReference type="PANTHER" id="PTHR43033:SF1">
    <property type="entry name" value="TRNA(ILE)-LYSIDINE SYNTHASE-RELATED"/>
    <property type="match status" value="1"/>
</dbReference>
<dbReference type="SUPFAM" id="SSF52402">
    <property type="entry name" value="Adenine nucleotide alpha hydrolases-like"/>
    <property type="match status" value="1"/>
</dbReference>
<dbReference type="SUPFAM" id="SSF82829">
    <property type="entry name" value="MesJ substrate recognition domain-like"/>
    <property type="match status" value="1"/>
</dbReference>
<evidence type="ECO:0000256" key="2">
    <source>
        <dbReference type="ARBA" id="ARBA00022490"/>
    </source>
</evidence>
<feature type="domain" description="Lysidine-tRNA(Ile) synthetase C-terminal" evidence="9">
    <location>
        <begin position="376"/>
        <end position="448"/>
    </location>
</feature>
<dbReference type="NCBIfam" id="TIGR02432">
    <property type="entry name" value="lysidine_TilS_N"/>
    <property type="match status" value="1"/>
</dbReference>
<comment type="function">
    <text evidence="8">Ligates lysine onto the cytidine present at position 34 of the AUA codon-specific tRNA(Ile) that contains the anticodon CAU, in an ATP-dependent manner. Cytidine is converted to lysidine, thus changing the amino acid specificity of the tRNA from methionine to isoleucine.</text>
</comment>
<comment type="domain">
    <text evidence="8">The N-terminal region contains the highly conserved SGGXDS motif, predicted to be a P-loop motif involved in ATP binding.</text>
</comment>
<dbReference type="NCBIfam" id="TIGR02433">
    <property type="entry name" value="lysidine_TilS_C"/>
    <property type="match status" value="1"/>
</dbReference>
<keyword evidence="3 8" id="KW-0436">Ligase</keyword>
<gene>
    <name evidence="8 10" type="primary">tilS</name>
    <name evidence="10" type="ORF">MOMUL_05870</name>
</gene>
<evidence type="ECO:0000256" key="7">
    <source>
        <dbReference type="ARBA" id="ARBA00048539"/>
    </source>
</evidence>
<keyword evidence="4 8" id="KW-0819">tRNA processing</keyword>
<dbReference type="InterPro" id="IPR014729">
    <property type="entry name" value="Rossmann-like_a/b/a_fold"/>
</dbReference>
<evidence type="ECO:0000256" key="1">
    <source>
        <dbReference type="ARBA" id="ARBA00004496"/>
    </source>
</evidence>
<evidence type="ECO:0000256" key="5">
    <source>
        <dbReference type="ARBA" id="ARBA00022741"/>
    </source>
</evidence>
<evidence type="ECO:0000313" key="11">
    <source>
        <dbReference type="Proteomes" id="UP000075670"/>
    </source>
</evidence>
<organism evidence="10 11">
    <name type="scientific">Moorella mulderi DSM 14980</name>
    <dbReference type="NCBI Taxonomy" id="1122241"/>
    <lineage>
        <taxon>Bacteria</taxon>
        <taxon>Bacillati</taxon>
        <taxon>Bacillota</taxon>
        <taxon>Clostridia</taxon>
        <taxon>Neomoorellales</taxon>
        <taxon>Neomoorellaceae</taxon>
        <taxon>Neomoorella</taxon>
    </lineage>
</organism>
<dbReference type="RefSeq" id="WP_062281200.1">
    <property type="nucleotide sequence ID" value="NZ_LTBC01000001.1"/>
</dbReference>
<sequence length="454" mass="50864">MLDRVRQTVRRYGLLVPGDKVVVGVSGGPDSLALLHSLRALQEEFGHTLHVAHLNHGLRPEAAADAEYVRNLARRWGLPVTIASRDVAAYQQEHRLSLEEAAREVRYRFLLEVATAVGASKIAVGHQADDQAETVLLNLLRGSGLTGLKAMVPQRGQVIRPLLFISRAEIEAYCRQQGLEPRQDFTNWDTTLRRNKIRHQLLPFLAREFNPAIVRTLSRTAVILQEEEEILANLAQEAFARIKIRQEPGYLALDREEWLSLAPGIQRRVLRLAAASLGRKVSFNQVEGAREMASRDGTITWPGHLRVEARGTELILLVPAEGPRAITFSYPLQVPGLTPLPEVGQAIRAGLGEPPATFKGREDEAWLDWDKLEKPLVVRNWQPGDYFRPLGLAGNKKLQDFFSDIHLPAARRHLVPLVISGRRIAWVAGLRLADDFKITPATRLALHLQLEPWP</sequence>
<dbReference type="GO" id="GO:0005737">
    <property type="term" value="C:cytoplasm"/>
    <property type="evidence" value="ECO:0007669"/>
    <property type="project" value="UniProtKB-SubCell"/>
</dbReference>
<proteinExistence type="inferred from homology"/>
<dbReference type="GO" id="GO:0006400">
    <property type="term" value="P:tRNA modification"/>
    <property type="evidence" value="ECO:0007669"/>
    <property type="project" value="UniProtKB-UniRule"/>
</dbReference>
<comment type="similarity">
    <text evidence="8">Belongs to the tRNA(Ile)-lysidine synthase family.</text>
</comment>
<dbReference type="Proteomes" id="UP000075670">
    <property type="component" value="Unassembled WGS sequence"/>
</dbReference>
<evidence type="ECO:0000256" key="3">
    <source>
        <dbReference type="ARBA" id="ARBA00022598"/>
    </source>
</evidence>
<protein>
    <recommendedName>
        <fullName evidence="8">tRNA(Ile)-lysidine synthase</fullName>
        <ecNumber evidence="8">6.3.4.19</ecNumber>
    </recommendedName>
    <alternativeName>
        <fullName evidence="8">tRNA(Ile)-2-lysyl-cytidine synthase</fullName>
    </alternativeName>
    <alternativeName>
        <fullName evidence="8">tRNA(Ile)-lysidine synthetase</fullName>
    </alternativeName>
</protein>
<comment type="subcellular location">
    <subcellularLocation>
        <location evidence="1 8">Cytoplasm</location>
    </subcellularLocation>
</comment>
<evidence type="ECO:0000256" key="6">
    <source>
        <dbReference type="ARBA" id="ARBA00022840"/>
    </source>
</evidence>
<dbReference type="OrthoDB" id="9807403at2"/>
<reference evidence="10 11" key="1">
    <citation type="submission" date="2016-02" db="EMBL/GenBank/DDBJ databases">
        <title>Genome sequence of Moorella mulderi DSM 14980.</title>
        <authorList>
            <person name="Poehlein A."/>
            <person name="Daniel R."/>
        </authorList>
    </citation>
    <scope>NUCLEOTIDE SEQUENCE [LARGE SCALE GENOMIC DNA]</scope>
    <source>
        <strain evidence="10 11">DSM 14980</strain>
    </source>
</reference>
<dbReference type="InterPro" id="IPR011063">
    <property type="entry name" value="TilS/TtcA_N"/>
</dbReference>
<feature type="binding site" evidence="8">
    <location>
        <begin position="26"/>
        <end position="31"/>
    </location>
    <ligand>
        <name>ATP</name>
        <dbReference type="ChEBI" id="CHEBI:30616"/>
    </ligand>
</feature>
<comment type="catalytic activity">
    <reaction evidence="7 8">
        <text>cytidine(34) in tRNA(Ile2) + L-lysine + ATP = lysidine(34) in tRNA(Ile2) + AMP + diphosphate + H(+)</text>
        <dbReference type="Rhea" id="RHEA:43744"/>
        <dbReference type="Rhea" id="RHEA-COMP:10625"/>
        <dbReference type="Rhea" id="RHEA-COMP:10670"/>
        <dbReference type="ChEBI" id="CHEBI:15378"/>
        <dbReference type="ChEBI" id="CHEBI:30616"/>
        <dbReference type="ChEBI" id="CHEBI:32551"/>
        <dbReference type="ChEBI" id="CHEBI:33019"/>
        <dbReference type="ChEBI" id="CHEBI:82748"/>
        <dbReference type="ChEBI" id="CHEBI:83665"/>
        <dbReference type="ChEBI" id="CHEBI:456215"/>
        <dbReference type="EC" id="6.3.4.19"/>
    </reaction>
</comment>
<dbReference type="InterPro" id="IPR012795">
    <property type="entry name" value="tRNA_Ile_lys_synt_N"/>
</dbReference>
<keyword evidence="6 8" id="KW-0067">ATP-binding</keyword>
<dbReference type="EMBL" id="LTBC01000001">
    <property type="protein sequence ID" value="KYH33869.1"/>
    <property type="molecule type" value="Genomic_DNA"/>
</dbReference>
<evidence type="ECO:0000256" key="8">
    <source>
        <dbReference type="HAMAP-Rule" id="MF_01161"/>
    </source>
</evidence>
<dbReference type="CDD" id="cd01992">
    <property type="entry name" value="TilS_N"/>
    <property type="match status" value="1"/>
</dbReference>
<evidence type="ECO:0000256" key="4">
    <source>
        <dbReference type="ARBA" id="ARBA00022694"/>
    </source>
</evidence>
<keyword evidence="5 8" id="KW-0547">Nucleotide-binding</keyword>